<organism evidence="8 9">
    <name type="scientific">Arthrobacter crystallopoietes BAB-32</name>
    <dbReference type="NCBI Taxonomy" id="1246476"/>
    <lineage>
        <taxon>Bacteria</taxon>
        <taxon>Bacillati</taxon>
        <taxon>Actinomycetota</taxon>
        <taxon>Actinomycetes</taxon>
        <taxon>Micrococcales</taxon>
        <taxon>Micrococcaceae</taxon>
        <taxon>Crystallibacter</taxon>
    </lineage>
</organism>
<dbReference type="InterPro" id="IPR019931">
    <property type="entry name" value="LPXTG_anchor"/>
</dbReference>
<feature type="chain" id="PRO_5004113173" description="Gram-positive cocci surface proteins LPxTG domain-containing protein" evidence="6">
    <location>
        <begin position="25"/>
        <end position="211"/>
    </location>
</feature>
<evidence type="ECO:0000259" key="7">
    <source>
        <dbReference type="PROSITE" id="PS50847"/>
    </source>
</evidence>
<reference evidence="8 9" key="1">
    <citation type="journal article" date="2013" name="Genome Announc.">
        <title>Draft Genome Sequence of Arthrobacter crystallopoietes Strain BAB-32, Revealing Genes for Bioremediation.</title>
        <authorList>
            <person name="Joshi M.N."/>
            <person name="Pandit A.S."/>
            <person name="Sharma A."/>
            <person name="Pandya R.V."/>
            <person name="Desai S.M."/>
            <person name="Saxena A.K."/>
            <person name="Bagatharia S.B."/>
        </authorList>
    </citation>
    <scope>NUCLEOTIDE SEQUENCE [LARGE SCALE GENOMIC DNA]</scope>
    <source>
        <strain evidence="8 9">BAB-32</strain>
    </source>
</reference>
<proteinExistence type="predicted"/>
<keyword evidence="9" id="KW-1185">Reference proteome</keyword>
<evidence type="ECO:0000256" key="1">
    <source>
        <dbReference type="ARBA" id="ARBA00022512"/>
    </source>
</evidence>
<keyword evidence="5" id="KW-0812">Transmembrane</keyword>
<gene>
    <name evidence="8" type="ORF">D477_001179</name>
</gene>
<evidence type="ECO:0000256" key="5">
    <source>
        <dbReference type="SAM" id="Phobius"/>
    </source>
</evidence>
<sequence length="211" mass="20010">MKKTLTALAIAGSLTFLGAGAAQANTYPAPEVATVSDSTVAPGETFVFTAEGFIPGETVVVTITLTTEPTAAGVSGFGVGGGLAAGVTGVIAPATVVETLDGTADADGVFSTEIALSEPGTYVITAEGQESGVTASATVEVVSVAGAGGTGGTGGDATDGTGSSADEQAVADGDQLANTGLESSALLWGGAGVLALGAGATAVVVSRRKNA</sequence>
<protein>
    <recommendedName>
        <fullName evidence="7">Gram-positive cocci surface proteins LPxTG domain-containing protein</fullName>
    </recommendedName>
</protein>
<comment type="caution">
    <text evidence="8">The sequence shown here is derived from an EMBL/GenBank/DDBJ whole genome shotgun (WGS) entry which is preliminary data.</text>
</comment>
<keyword evidence="1" id="KW-0134">Cell wall</keyword>
<feature type="signal peptide" evidence="6">
    <location>
        <begin position="1"/>
        <end position="24"/>
    </location>
</feature>
<keyword evidence="2" id="KW-0964">Secreted</keyword>
<evidence type="ECO:0000313" key="9">
    <source>
        <dbReference type="Proteomes" id="UP000010729"/>
    </source>
</evidence>
<evidence type="ECO:0000256" key="2">
    <source>
        <dbReference type="ARBA" id="ARBA00022525"/>
    </source>
</evidence>
<name>N1VCL1_9MICC</name>
<dbReference type="AlphaFoldDB" id="N1VCL1"/>
<dbReference type="OrthoDB" id="4954896at2"/>
<keyword evidence="5" id="KW-1133">Transmembrane helix</keyword>
<dbReference type="NCBIfam" id="TIGR01167">
    <property type="entry name" value="LPXTG_anchor"/>
    <property type="match status" value="1"/>
</dbReference>
<dbReference type="PROSITE" id="PS50847">
    <property type="entry name" value="GRAM_POS_ANCHORING"/>
    <property type="match status" value="1"/>
</dbReference>
<accession>N1VCL1</accession>
<dbReference type="RefSeq" id="WP_005266452.1">
    <property type="nucleotide sequence ID" value="NZ_ANPE02000041.1"/>
</dbReference>
<dbReference type="Proteomes" id="UP000010729">
    <property type="component" value="Unassembled WGS sequence"/>
</dbReference>
<feature type="transmembrane region" description="Helical" evidence="5">
    <location>
        <begin position="185"/>
        <end position="205"/>
    </location>
</feature>
<evidence type="ECO:0000256" key="3">
    <source>
        <dbReference type="ARBA" id="ARBA00022729"/>
    </source>
</evidence>
<keyword evidence="3 6" id="KW-0732">Signal</keyword>
<evidence type="ECO:0000256" key="6">
    <source>
        <dbReference type="SAM" id="SignalP"/>
    </source>
</evidence>
<keyword evidence="4" id="KW-0572">Peptidoglycan-anchor</keyword>
<evidence type="ECO:0000256" key="4">
    <source>
        <dbReference type="ARBA" id="ARBA00023088"/>
    </source>
</evidence>
<dbReference type="EMBL" id="ANPE02000041">
    <property type="protein sequence ID" value="EMY36038.1"/>
    <property type="molecule type" value="Genomic_DNA"/>
</dbReference>
<feature type="domain" description="Gram-positive cocci surface proteins LPxTG" evidence="7">
    <location>
        <begin position="176"/>
        <end position="211"/>
    </location>
</feature>
<keyword evidence="5" id="KW-0472">Membrane</keyword>
<evidence type="ECO:0000313" key="8">
    <source>
        <dbReference type="EMBL" id="EMY36038.1"/>
    </source>
</evidence>